<dbReference type="Gene3D" id="3.40.50.620">
    <property type="entry name" value="HUPs"/>
    <property type="match status" value="1"/>
</dbReference>
<dbReference type="InterPro" id="IPR009080">
    <property type="entry name" value="tRNAsynth_Ia_anticodon-bd"/>
</dbReference>
<evidence type="ECO:0000256" key="9">
    <source>
        <dbReference type="ARBA" id="ARBA00022840"/>
    </source>
</evidence>
<evidence type="ECO:0000256" key="1">
    <source>
        <dbReference type="ARBA" id="ARBA00004496"/>
    </source>
</evidence>
<keyword evidence="9 13" id="KW-0067">ATP-binding</keyword>
<evidence type="ECO:0000256" key="7">
    <source>
        <dbReference type="ARBA" id="ARBA00022741"/>
    </source>
</evidence>
<dbReference type="FunFam" id="3.40.50.620:FF:000130">
    <property type="entry name" value="Cysteine--tRNA ligase"/>
    <property type="match status" value="1"/>
</dbReference>
<feature type="binding site" evidence="13">
    <location>
        <position position="239"/>
    </location>
    <ligand>
        <name>Zn(2+)</name>
        <dbReference type="ChEBI" id="CHEBI:29105"/>
    </ligand>
</feature>
<evidence type="ECO:0000256" key="4">
    <source>
        <dbReference type="ARBA" id="ARBA00022490"/>
    </source>
</evidence>
<gene>
    <name evidence="13" type="primary">cysS</name>
    <name evidence="15" type="ORF">SAMN04488528_10372</name>
</gene>
<dbReference type="EMBL" id="FOKI01000037">
    <property type="protein sequence ID" value="SFB37236.1"/>
    <property type="molecule type" value="Genomic_DNA"/>
</dbReference>
<feature type="binding site" evidence="13">
    <location>
        <position position="210"/>
    </location>
    <ligand>
        <name>Zn(2+)</name>
        <dbReference type="ChEBI" id="CHEBI:29105"/>
    </ligand>
</feature>
<comment type="subunit">
    <text evidence="3 13">Monomer.</text>
</comment>
<protein>
    <recommendedName>
        <fullName evidence="13">Cysteine--tRNA ligase</fullName>
        <ecNumber evidence="13">6.1.1.16</ecNumber>
    </recommendedName>
    <alternativeName>
        <fullName evidence="13">Cysteinyl-tRNA synthetase</fullName>
        <shortName evidence="13">CysRS</shortName>
    </alternativeName>
</protein>
<dbReference type="SUPFAM" id="SSF47323">
    <property type="entry name" value="Anticodon-binding domain of a subclass of class I aminoacyl-tRNA synthetases"/>
    <property type="match status" value="1"/>
</dbReference>
<evidence type="ECO:0000313" key="16">
    <source>
        <dbReference type="Proteomes" id="UP000198619"/>
    </source>
</evidence>
<dbReference type="GO" id="GO:0005524">
    <property type="term" value="F:ATP binding"/>
    <property type="evidence" value="ECO:0007669"/>
    <property type="project" value="UniProtKB-UniRule"/>
</dbReference>
<dbReference type="Pfam" id="PF01406">
    <property type="entry name" value="tRNA-synt_1e"/>
    <property type="match status" value="1"/>
</dbReference>
<dbReference type="GO" id="GO:0006423">
    <property type="term" value="P:cysteinyl-tRNA aminoacylation"/>
    <property type="evidence" value="ECO:0007669"/>
    <property type="project" value="UniProtKB-UniRule"/>
</dbReference>
<dbReference type="GO" id="GO:0008270">
    <property type="term" value="F:zinc ion binding"/>
    <property type="evidence" value="ECO:0007669"/>
    <property type="project" value="UniProtKB-UniRule"/>
</dbReference>
<keyword evidence="6 13" id="KW-0479">Metal-binding</keyword>
<dbReference type="Pfam" id="PF09190">
    <property type="entry name" value="DALR_2"/>
    <property type="match status" value="1"/>
</dbReference>
<dbReference type="PANTHER" id="PTHR10890">
    <property type="entry name" value="CYSTEINYL-TRNA SYNTHETASE"/>
    <property type="match status" value="1"/>
</dbReference>
<dbReference type="HAMAP" id="MF_00041">
    <property type="entry name" value="Cys_tRNA_synth"/>
    <property type="match status" value="1"/>
</dbReference>
<evidence type="ECO:0000256" key="8">
    <source>
        <dbReference type="ARBA" id="ARBA00022833"/>
    </source>
</evidence>
<dbReference type="InterPro" id="IPR014729">
    <property type="entry name" value="Rossmann-like_a/b/a_fold"/>
</dbReference>
<dbReference type="InterPro" id="IPR024909">
    <property type="entry name" value="Cys-tRNA/MSH_ligase"/>
</dbReference>
<feature type="binding site" evidence="13">
    <location>
        <position position="29"/>
    </location>
    <ligand>
        <name>Zn(2+)</name>
        <dbReference type="ChEBI" id="CHEBI:29105"/>
    </ligand>
</feature>
<organism evidence="15 16">
    <name type="scientific">Clostridium frigidicarnis</name>
    <dbReference type="NCBI Taxonomy" id="84698"/>
    <lineage>
        <taxon>Bacteria</taxon>
        <taxon>Bacillati</taxon>
        <taxon>Bacillota</taxon>
        <taxon>Clostridia</taxon>
        <taxon>Eubacteriales</taxon>
        <taxon>Clostridiaceae</taxon>
        <taxon>Clostridium</taxon>
    </lineage>
</organism>
<evidence type="ECO:0000256" key="2">
    <source>
        <dbReference type="ARBA" id="ARBA00005594"/>
    </source>
</evidence>
<evidence type="ECO:0000256" key="12">
    <source>
        <dbReference type="ARBA" id="ARBA00047398"/>
    </source>
</evidence>
<dbReference type="CDD" id="cd00672">
    <property type="entry name" value="CysRS_core"/>
    <property type="match status" value="1"/>
</dbReference>
<dbReference type="InterPro" id="IPR015273">
    <property type="entry name" value="Cys-tRNA-synt_Ia_DALR"/>
</dbReference>
<evidence type="ECO:0000256" key="10">
    <source>
        <dbReference type="ARBA" id="ARBA00022917"/>
    </source>
</evidence>
<dbReference type="PRINTS" id="PR00983">
    <property type="entry name" value="TRNASYNTHCYS"/>
</dbReference>
<dbReference type="InterPro" id="IPR015803">
    <property type="entry name" value="Cys-tRNA-ligase"/>
</dbReference>
<keyword evidence="11 13" id="KW-0030">Aminoacyl-tRNA synthetase</keyword>
<evidence type="ECO:0000256" key="5">
    <source>
        <dbReference type="ARBA" id="ARBA00022598"/>
    </source>
</evidence>
<comment type="catalytic activity">
    <reaction evidence="12 13">
        <text>tRNA(Cys) + L-cysteine + ATP = L-cysteinyl-tRNA(Cys) + AMP + diphosphate</text>
        <dbReference type="Rhea" id="RHEA:17773"/>
        <dbReference type="Rhea" id="RHEA-COMP:9661"/>
        <dbReference type="Rhea" id="RHEA-COMP:9679"/>
        <dbReference type="ChEBI" id="CHEBI:30616"/>
        <dbReference type="ChEBI" id="CHEBI:33019"/>
        <dbReference type="ChEBI" id="CHEBI:35235"/>
        <dbReference type="ChEBI" id="CHEBI:78442"/>
        <dbReference type="ChEBI" id="CHEBI:78517"/>
        <dbReference type="ChEBI" id="CHEBI:456215"/>
        <dbReference type="EC" id="6.1.1.16"/>
    </reaction>
</comment>
<dbReference type="AlphaFoldDB" id="A0A1I1AIS4"/>
<dbReference type="InterPro" id="IPR032678">
    <property type="entry name" value="tRNA-synt_1_cat_dom"/>
</dbReference>
<dbReference type="Gene3D" id="1.20.120.1910">
    <property type="entry name" value="Cysteine-tRNA ligase, C-terminal anti-codon recognition domain"/>
    <property type="match status" value="1"/>
</dbReference>
<dbReference type="NCBIfam" id="TIGR00435">
    <property type="entry name" value="cysS"/>
    <property type="match status" value="1"/>
</dbReference>
<feature type="short sequence motif" description="'KMSKS' region" evidence="13">
    <location>
        <begin position="267"/>
        <end position="271"/>
    </location>
</feature>
<reference evidence="15 16" key="1">
    <citation type="submission" date="2016-10" db="EMBL/GenBank/DDBJ databases">
        <authorList>
            <person name="de Groot N.N."/>
        </authorList>
    </citation>
    <scope>NUCLEOTIDE SEQUENCE [LARGE SCALE GENOMIC DNA]</scope>
    <source>
        <strain evidence="15 16">DSM 12271</strain>
    </source>
</reference>
<dbReference type="SUPFAM" id="SSF52374">
    <property type="entry name" value="Nucleotidylyl transferase"/>
    <property type="match status" value="1"/>
</dbReference>
<dbReference type="RefSeq" id="WP_090042709.1">
    <property type="nucleotide sequence ID" value="NZ_FOKI01000037.1"/>
</dbReference>
<evidence type="ECO:0000256" key="13">
    <source>
        <dbReference type="HAMAP-Rule" id="MF_00041"/>
    </source>
</evidence>
<feature type="binding site" evidence="13">
    <location>
        <position position="235"/>
    </location>
    <ligand>
        <name>Zn(2+)</name>
        <dbReference type="ChEBI" id="CHEBI:29105"/>
    </ligand>
</feature>
<feature type="short sequence motif" description="'HIGH' region" evidence="13">
    <location>
        <begin position="31"/>
        <end position="41"/>
    </location>
</feature>
<evidence type="ECO:0000256" key="6">
    <source>
        <dbReference type="ARBA" id="ARBA00022723"/>
    </source>
</evidence>
<feature type="domain" description="Cysteinyl-tRNA synthetase class Ia DALR" evidence="14">
    <location>
        <begin position="350"/>
        <end position="413"/>
    </location>
</feature>
<proteinExistence type="inferred from homology"/>
<keyword evidence="7 13" id="KW-0547">Nucleotide-binding</keyword>
<keyword evidence="8 13" id="KW-0862">Zinc</keyword>
<comment type="subcellular location">
    <subcellularLocation>
        <location evidence="1 13">Cytoplasm</location>
    </subcellularLocation>
</comment>
<dbReference type="GO" id="GO:0005829">
    <property type="term" value="C:cytosol"/>
    <property type="evidence" value="ECO:0007669"/>
    <property type="project" value="TreeGrafter"/>
</dbReference>
<comment type="similarity">
    <text evidence="2 13">Belongs to the class-I aminoacyl-tRNA synthetase family.</text>
</comment>
<dbReference type="EC" id="6.1.1.16" evidence="13"/>
<dbReference type="SMART" id="SM00840">
    <property type="entry name" value="DALR_2"/>
    <property type="match status" value="1"/>
</dbReference>
<sequence>MSIYIYNVLTRKKELFVPIEEGKVKMYACGITASGDAHIGHAYQSVIFDVIKKYFEYKGYEVTYVRNYTDVDDKIIAKGNELGIDPQEYANNQIIKTDFELNKIGNDKATVQARATENINEMIDFIDKLIEKGYAYATEFGDVFFSVKKYPQYGKLSNRVVENSISGVRKDVEPGKIDNEDFALWKSAKKDEIYWEAPWGKGRPGWHIECSAMSMKYLGETIDIHGGGKDLIFPHHENEIAQSEALTGKKFSNYWIHNGLVKLNGQKMSKSLGNGISIKELLDLYHPDVIRFILLQNNYKSDLNIVDGIFEEVEKHLYNFYKTFAAIDNLEVERQCKIQSNELSINMENEFNEAMSNDFNTAIAISNLFKYFDTMKGMLGKKKNACDLKLIKESIIKTYVILGILQYDPKEVVDEIRNKYLKKYKVTESEINSLIEKRSEYKKNKDYENADLIKKQLLDKGIVVLDGRSGTDWDVNIAKEN</sequence>
<dbReference type="PANTHER" id="PTHR10890:SF3">
    <property type="entry name" value="CYSTEINE--TRNA LIGASE, CYTOPLASMIC"/>
    <property type="match status" value="1"/>
</dbReference>
<name>A0A1I1AIS4_9CLOT</name>
<keyword evidence="10 13" id="KW-0648">Protein biosynthesis</keyword>
<evidence type="ECO:0000256" key="3">
    <source>
        <dbReference type="ARBA" id="ARBA00011245"/>
    </source>
</evidence>
<feature type="binding site" evidence="13">
    <location>
        <position position="270"/>
    </location>
    <ligand>
        <name>ATP</name>
        <dbReference type="ChEBI" id="CHEBI:30616"/>
    </ligand>
</feature>
<dbReference type="STRING" id="84698.SAMN04488528_10372"/>
<accession>A0A1I1AIS4</accession>
<evidence type="ECO:0000256" key="11">
    <source>
        <dbReference type="ARBA" id="ARBA00023146"/>
    </source>
</evidence>
<comment type="cofactor">
    <cofactor evidence="13">
        <name>Zn(2+)</name>
        <dbReference type="ChEBI" id="CHEBI:29105"/>
    </cofactor>
    <text evidence="13">Binds 1 zinc ion per subunit.</text>
</comment>
<dbReference type="GO" id="GO:0004817">
    <property type="term" value="F:cysteine-tRNA ligase activity"/>
    <property type="evidence" value="ECO:0007669"/>
    <property type="project" value="UniProtKB-UniRule"/>
</dbReference>
<keyword evidence="4 13" id="KW-0963">Cytoplasm</keyword>
<keyword evidence="16" id="KW-1185">Reference proteome</keyword>
<dbReference type="Proteomes" id="UP000198619">
    <property type="component" value="Unassembled WGS sequence"/>
</dbReference>
<dbReference type="OrthoDB" id="9815130at2"/>
<evidence type="ECO:0000313" key="15">
    <source>
        <dbReference type="EMBL" id="SFB37236.1"/>
    </source>
</evidence>
<keyword evidence="5 13" id="KW-0436">Ligase</keyword>
<evidence type="ECO:0000259" key="14">
    <source>
        <dbReference type="SMART" id="SM00840"/>
    </source>
</evidence>